<dbReference type="PANTHER" id="PTHR35038">
    <property type="entry name" value="DISSIMILATORY SULFITE REDUCTASE SIRA"/>
    <property type="match status" value="1"/>
</dbReference>
<evidence type="ECO:0000313" key="4">
    <source>
        <dbReference type="EMBL" id="EEG78217.1"/>
    </source>
</evidence>
<keyword evidence="5" id="KW-1185">Reference proteome</keyword>
<dbReference type="CDD" id="cd08168">
    <property type="entry name" value="Cytochrom_C3"/>
    <property type="match status" value="1"/>
</dbReference>
<feature type="domain" description="Doubled CXXCH motif" evidence="3">
    <location>
        <begin position="54"/>
        <end position="86"/>
    </location>
</feature>
<dbReference type="OrthoDB" id="1792079at2"/>
<dbReference type="GO" id="GO:0016491">
    <property type="term" value="F:oxidoreductase activity"/>
    <property type="evidence" value="ECO:0007669"/>
    <property type="project" value="TreeGrafter"/>
</dbReference>
<evidence type="ECO:0000256" key="2">
    <source>
        <dbReference type="SAM" id="SignalP"/>
    </source>
</evidence>
<dbReference type="EMBL" id="ACJM01000004">
    <property type="protein sequence ID" value="EEG78217.1"/>
    <property type="molecule type" value="Genomic_DNA"/>
</dbReference>
<proteinExistence type="predicted"/>
<keyword evidence="1 2" id="KW-0732">Signal</keyword>
<dbReference type="AlphaFoldDB" id="C0GF35"/>
<dbReference type="RefSeq" id="WP_008515589.1">
    <property type="nucleotide sequence ID" value="NZ_ACJM01000004.1"/>
</dbReference>
<evidence type="ECO:0000313" key="5">
    <source>
        <dbReference type="Proteomes" id="UP000006443"/>
    </source>
</evidence>
<dbReference type="PANTHER" id="PTHR35038:SF6">
    <property type="entry name" value="SURFACE LOCALIZED DECAHEME CYTOCHROME C LIPOPROTEIN"/>
    <property type="match status" value="1"/>
</dbReference>
<feature type="signal peptide" evidence="2">
    <location>
        <begin position="1"/>
        <end position="25"/>
    </location>
</feature>
<evidence type="ECO:0000256" key="1">
    <source>
        <dbReference type="ARBA" id="ARBA00022729"/>
    </source>
</evidence>
<gene>
    <name evidence="4" type="ORF">DealDRAFT_1094</name>
</gene>
<dbReference type="SUPFAM" id="SSF48695">
    <property type="entry name" value="Multiheme cytochromes"/>
    <property type="match status" value="1"/>
</dbReference>
<dbReference type="Proteomes" id="UP000006443">
    <property type="component" value="Unassembled WGS sequence"/>
</dbReference>
<feature type="chain" id="PRO_5039360696" description="Doubled CXXCH motif domain-containing protein" evidence="2">
    <location>
        <begin position="26"/>
        <end position="435"/>
    </location>
</feature>
<sequence>MMPVRLHCKVKGIVLLLTLPCFVLAAAVAWSASQEGVVEYLSPHNASEETKNPDACSTCHSTHTAQRRSLVSVDDLADSCINCHNGTNSTAPMFPNNNLMHNFGEESDKSCNGCHQMHPPYRYEPLLSRPYTSEAHKRNLQITGNTSDYRLCLDCHRRDGDDGAADIFSYYTAGTGHYIRSAGGRLPIEGEDNDLPPGWQLSCSNCHDQHGSVNAALIRNDITIEKGEEGTQQEVVSLDFPERPSVSGQMRDFCLTCHGEESYLYHLSLTPPSTISEHTSDGNESCENCHGYIRNLEEQDMAMKAAHAPLVPSPNISGYIVEAELAEEGIFGLLQVNLYYDGNHLNPQRDVPFIGKPVQFLISEDGYFVEREEEEGWVVYRQLEYPQHQKTVEHVDEDTEETLGLAYIWFFAPDETTTTIRVFSGGASREFNITP</sequence>
<dbReference type="eggNOG" id="COG4733">
    <property type="taxonomic scope" value="Bacteria"/>
</dbReference>
<accession>C0GF35</accession>
<dbReference type="InterPro" id="IPR036280">
    <property type="entry name" value="Multihaem_cyt_sf"/>
</dbReference>
<name>C0GF35_DETAL</name>
<dbReference type="InterPro" id="IPR010177">
    <property type="entry name" value="Paired_CXXCH_1"/>
</dbReference>
<dbReference type="InterPro" id="IPR051829">
    <property type="entry name" value="Multiheme_Cytochr_ET"/>
</dbReference>
<protein>
    <recommendedName>
        <fullName evidence="3">Doubled CXXCH motif domain-containing protein</fullName>
    </recommendedName>
</protein>
<evidence type="ECO:0000259" key="3">
    <source>
        <dbReference type="Pfam" id="PF09699"/>
    </source>
</evidence>
<dbReference type="STRING" id="555088.DealDRAFT_1094"/>
<comment type="caution">
    <text evidence="4">The sequence shown here is derived from an EMBL/GenBank/DDBJ whole genome shotgun (WGS) entry which is preliminary data.</text>
</comment>
<dbReference type="Pfam" id="PF09699">
    <property type="entry name" value="Paired_CXXCH_1"/>
    <property type="match status" value="1"/>
</dbReference>
<dbReference type="Gene3D" id="1.10.1130.10">
    <property type="entry name" value="Flavocytochrome C3, Chain A"/>
    <property type="match status" value="1"/>
</dbReference>
<reference evidence="4 5" key="1">
    <citation type="submission" date="2009-02" db="EMBL/GenBank/DDBJ databases">
        <title>Sequencing of the draft genome and assembly of Dethiobacter alkaliphilus AHT 1.</title>
        <authorList>
            <consortium name="US DOE Joint Genome Institute (JGI-PGF)"/>
            <person name="Lucas S."/>
            <person name="Copeland A."/>
            <person name="Lapidus A."/>
            <person name="Glavina del Rio T."/>
            <person name="Dalin E."/>
            <person name="Tice H."/>
            <person name="Bruce D."/>
            <person name="Goodwin L."/>
            <person name="Pitluck S."/>
            <person name="Larimer F."/>
            <person name="Land M.L."/>
            <person name="Hauser L."/>
            <person name="Muyzer G."/>
        </authorList>
    </citation>
    <scope>NUCLEOTIDE SEQUENCE [LARGE SCALE GENOMIC DNA]</scope>
    <source>
        <strain evidence="4 5">AHT 1</strain>
    </source>
</reference>
<organism evidence="4 5">
    <name type="scientific">Dethiobacter alkaliphilus AHT 1</name>
    <dbReference type="NCBI Taxonomy" id="555088"/>
    <lineage>
        <taxon>Bacteria</taxon>
        <taxon>Bacillati</taxon>
        <taxon>Bacillota</taxon>
        <taxon>Dethiobacteria</taxon>
        <taxon>Dethiobacterales</taxon>
        <taxon>Dethiobacteraceae</taxon>
        <taxon>Dethiobacter</taxon>
    </lineage>
</organism>